<dbReference type="Pfam" id="PF02298">
    <property type="entry name" value="Cu_bind_like"/>
    <property type="match status" value="1"/>
</dbReference>
<dbReference type="EMBL" id="JBEAFC010000003">
    <property type="protein sequence ID" value="KAL1564319.1"/>
    <property type="molecule type" value="Genomic_DNA"/>
</dbReference>
<evidence type="ECO:0000313" key="3">
    <source>
        <dbReference type="Proteomes" id="UP001567538"/>
    </source>
</evidence>
<evidence type="ECO:0000313" key="2">
    <source>
        <dbReference type="EMBL" id="KAL1564319.1"/>
    </source>
</evidence>
<dbReference type="Gene3D" id="2.60.40.420">
    <property type="entry name" value="Cupredoxins - blue copper proteins"/>
    <property type="match status" value="1"/>
</dbReference>
<dbReference type="InterPro" id="IPR008972">
    <property type="entry name" value="Cupredoxin"/>
</dbReference>
<dbReference type="PROSITE" id="PS51485">
    <property type="entry name" value="PHYTOCYANIN"/>
    <property type="match status" value="1"/>
</dbReference>
<organism evidence="2 3">
    <name type="scientific">Salvia divinorum</name>
    <name type="common">Maria pastora</name>
    <name type="synonym">Diviner's sage</name>
    <dbReference type="NCBI Taxonomy" id="28513"/>
    <lineage>
        <taxon>Eukaryota</taxon>
        <taxon>Viridiplantae</taxon>
        <taxon>Streptophyta</taxon>
        <taxon>Embryophyta</taxon>
        <taxon>Tracheophyta</taxon>
        <taxon>Spermatophyta</taxon>
        <taxon>Magnoliopsida</taxon>
        <taxon>eudicotyledons</taxon>
        <taxon>Gunneridae</taxon>
        <taxon>Pentapetalae</taxon>
        <taxon>asterids</taxon>
        <taxon>lamiids</taxon>
        <taxon>Lamiales</taxon>
        <taxon>Lamiaceae</taxon>
        <taxon>Nepetoideae</taxon>
        <taxon>Mentheae</taxon>
        <taxon>Salviinae</taxon>
        <taxon>Salvia</taxon>
        <taxon>Salvia subgen. Calosphace</taxon>
    </lineage>
</organism>
<dbReference type="SUPFAM" id="SSF49503">
    <property type="entry name" value="Cupredoxins"/>
    <property type="match status" value="1"/>
</dbReference>
<feature type="domain" description="Phytocyanin" evidence="1">
    <location>
        <begin position="48"/>
        <end position="154"/>
    </location>
</feature>
<reference evidence="2 3" key="1">
    <citation type="submission" date="2024-06" db="EMBL/GenBank/DDBJ databases">
        <title>A chromosome level genome sequence of Diviner's sage (Salvia divinorum).</title>
        <authorList>
            <person name="Ford S.A."/>
            <person name="Ro D.-K."/>
            <person name="Ness R.W."/>
            <person name="Phillips M.A."/>
        </authorList>
    </citation>
    <scope>NUCLEOTIDE SEQUENCE [LARGE SCALE GENOMIC DNA]</scope>
    <source>
        <strain evidence="2">SAF-2024a</strain>
        <tissue evidence="2">Leaf</tissue>
    </source>
</reference>
<comment type="caution">
    <text evidence="2">The sequence shown here is derived from an EMBL/GenBank/DDBJ whole genome shotgun (WGS) entry which is preliminary data.</text>
</comment>
<dbReference type="InterPro" id="IPR003245">
    <property type="entry name" value="Phytocyanin_dom"/>
</dbReference>
<evidence type="ECO:0000259" key="1">
    <source>
        <dbReference type="PROSITE" id="PS51485"/>
    </source>
</evidence>
<name>A0ABD1I6F5_SALDI</name>
<sequence length="173" mass="19559">MLLLPKSIVRMVLVSFYKDHNKSFKFASWQMWNESMIHLLFLDFGVSEVYRVGDESGWNSGIGTNFAYKHLSWSQKYNFTVGGILVFKYSKAQHNVKQVTDATYSSCNASNGVMAVYESGNDKIRLTDAKKYNSICDKDSYCIGGMRFSTTVLEASTSNNTTPCPRLRVLPSQ</sequence>
<keyword evidence="3" id="KW-1185">Reference proteome</keyword>
<proteinExistence type="predicted"/>
<gene>
    <name evidence="2" type="ORF">AAHA92_06675</name>
</gene>
<dbReference type="Proteomes" id="UP001567538">
    <property type="component" value="Unassembled WGS sequence"/>
</dbReference>
<dbReference type="InterPro" id="IPR039391">
    <property type="entry name" value="Phytocyanin-like"/>
</dbReference>
<accession>A0ABD1I6F5</accession>
<protein>
    <submittedName>
        <fullName evidence="2">Chemocyanin-like</fullName>
    </submittedName>
</protein>
<dbReference type="PANTHER" id="PTHR33021:SF179">
    <property type="entry name" value="OS09G0541100 PROTEIN"/>
    <property type="match status" value="1"/>
</dbReference>
<dbReference type="PANTHER" id="PTHR33021">
    <property type="entry name" value="BLUE COPPER PROTEIN"/>
    <property type="match status" value="1"/>
</dbReference>
<dbReference type="AlphaFoldDB" id="A0ABD1I6F5"/>
<dbReference type="CDD" id="cd04216">
    <property type="entry name" value="Phytocyanin"/>
    <property type="match status" value="1"/>
</dbReference>